<feature type="compositionally biased region" description="Polar residues" evidence="6">
    <location>
        <begin position="576"/>
        <end position="585"/>
    </location>
</feature>
<name>R7SES7_CONPW</name>
<comment type="similarity">
    <text evidence="2">Belongs to the SNF5 family.</text>
</comment>
<evidence type="ECO:0000256" key="2">
    <source>
        <dbReference type="ARBA" id="ARBA00010239"/>
    </source>
</evidence>
<dbReference type="OMA" id="WWEREEF"/>
<evidence type="ECO:0000313" key="8">
    <source>
        <dbReference type="Proteomes" id="UP000053558"/>
    </source>
</evidence>
<feature type="compositionally biased region" description="Low complexity" evidence="6">
    <location>
        <begin position="26"/>
        <end position="44"/>
    </location>
</feature>
<keyword evidence="4" id="KW-0804">Transcription</keyword>
<feature type="region of interest" description="Disordered" evidence="6">
    <location>
        <begin position="132"/>
        <end position="166"/>
    </location>
</feature>
<dbReference type="KEGG" id="cput:CONPUDRAFT_113250"/>
<organism evidence="7 8">
    <name type="scientific">Coniophora puteana (strain RWD-64-598)</name>
    <name type="common">Brown rot fungus</name>
    <dbReference type="NCBI Taxonomy" id="741705"/>
    <lineage>
        <taxon>Eukaryota</taxon>
        <taxon>Fungi</taxon>
        <taxon>Dikarya</taxon>
        <taxon>Basidiomycota</taxon>
        <taxon>Agaricomycotina</taxon>
        <taxon>Agaricomycetes</taxon>
        <taxon>Agaricomycetidae</taxon>
        <taxon>Boletales</taxon>
        <taxon>Coniophorineae</taxon>
        <taxon>Coniophoraceae</taxon>
        <taxon>Coniophora</taxon>
    </lineage>
</organism>
<keyword evidence="5" id="KW-0539">Nucleus</keyword>
<accession>R7SES7</accession>
<sequence length="585" mass="63400">MQNIHTWSTNTNTSTARSTRPRNRPSKAQQQQQQQQQPAQAAQPPQTPQVVPPTPAPVVQPAYVPQQHYQPQTAAPHATPAPPAPNPPIPPIPTVPQALHTTYSSRLRTGTTLLVQPILSQRDYAAAAGLGSTFSGRPSRRGGGTVSYVDPGSGDELPDAGALDSDDSDFVASGGTRSALRNVGMRSGRLGMSVFHGGGSGSATPQPQGAGGRGAELDQSYLGMIPPARFIKSRPAAPTMHEYPSPDTIAAAAPTKTALVPIRVEFETDTLRVRDCFVWNLHETLLKPEAFARVFCADLELPQTYAETVAAQIRAQLEDAGDVAAIEMEDDDAFRPPLPVESMERGEGGEADVEMVWGEVMDCRVILSLDVQISNYHLLDHVEWDLRSPLTPESFSQSLCAELGLGGEAVPLIAHAVHEELLRHRRDVLDWGVLGGIPDREAVAAAAAAAAAREQTEELGAQPVLPAGAGTTVNGTPQPDVAVAATAEREKERERKERDKSGLGLLKDKTGLGLGLGWGRAPRDGRGPRALRSVWRDWAEADEFRTRFEVLTAEEVERREVERERASRRLRRETSKFQSTRTRRR</sequence>
<evidence type="ECO:0000256" key="4">
    <source>
        <dbReference type="ARBA" id="ARBA00023163"/>
    </source>
</evidence>
<comment type="subcellular location">
    <subcellularLocation>
        <location evidence="1">Nucleus</location>
    </subcellularLocation>
</comment>
<dbReference type="Pfam" id="PF04855">
    <property type="entry name" value="SNF5"/>
    <property type="match status" value="1"/>
</dbReference>
<feature type="compositionally biased region" description="Basic and acidic residues" evidence="6">
    <location>
        <begin position="487"/>
        <end position="503"/>
    </location>
</feature>
<proteinExistence type="inferred from homology"/>
<gene>
    <name evidence="7" type="ORF">CONPUDRAFT_113250</name>
</gene>
<feature type="region of interest" description="Disordered" evidence="6">
    <location>
        <begin position="484"/>
        <end position="503"/>
    </location>
</feature>
<keyword evidence="8" id="KW-1185">Reference proteome</keyword>
<dbReference type="Proteomes" id="UP000053558">
    <property type="component" value="Unassembled WGS sequence"/>
</dbReference>
<evidence type="ECO:0000256" key="6">
    <source>
        <dbReference type="SAM" id="MobiDB-lite"/>
    </source>
</evidence>
<dbReference type="AlphaFoldDB" id="R7SES7"/>
<dbReference type="GO" id="GO:0000228">
    <property type="term" value="C:nuclear chromosome"/>
    <property type="evidence" value="ECO:0007669"/>
    <property type="project" value="InterPro"/>
</dbReference>
<feature type="compositionally biased region" description="Low complexity" evidence="6">
    <location>
        <begin position="59"/>
        <end position="78"/>
    </location>
</feature>
<feature type="compositionally biased region" description="Low complexity" evidence="6">
    <location>
        <begin position="8"/>
        <end position="18"/>
    </location>
</feature>
<dbReference type="GO" id="GO:0006338">
    <property type="term" value="P:chromatin remodeling"/>
    <property type="evidence" value="ECO:0007669"/>
    <property type="project" value="InterPro"/>
</dbReference>
<dbReference type="PANTHER" id="PTHR10019">
    <property type="entry name" value="SNF5"/>
    <property type="match status" value="1"/>
</dbReference>
<dbReference type="GeneID" id="19198995"/>
<evidence type="ECO:0000256" key="5">
    <source>
        <dbReference type="ARBA" id="ARBA00023242"/>
    </source>
</evidence>
<keyword evidence="3" id="KW-0805">Transcription regulation</keyword>
<evidence type="ECO:0000313" key="7">
    <source>
        <dbReference type="EMBL" id="EIW74678.1"/>
    </source>
</evidence>
<protein>
    <submittedName>
        <fullName evidence="7">SNF5-domain-containing protein</fullName>
    </submittedName>
</protein>
<evidence type="ECO:0000256" key="1">
    <source>
        <dbReference type="ARBA" id="ARBA00004123"/>
    </source>
</evidence>
<feature type="region of interest" description="Disordered" evidence="6">
    <location>
        <begin position="556"/>
        <end position="585"/>
    </location>
</feature>
<feature type="compositionally biased region" description="Pro residues" evidence="6">
    <location>
        <begin position="79"/>
        <end position="94"/>
    </location>
</feature>
<dbReference type="RefSeq" id="XP_007775272.1">
    <property type="nucleotide sequence ID" value="XM_007777082.1"/>
</dbReference>
<feature type="compositionally biased region" description="Pro residues" evidence="6">
    <location>
        <begin position="45"/>
        <end position="58"/>
    </location>
</feature>
<feature type="region of interest" description="Disordered" evidence="6">
    <location>
        <begin position="1"/>
        <end position="97"/>
    </location>
</feature>
<feature type="compositionally biased region" description="Basic and acidic residues" evidence="6">
    <location>
        <begin position="556"/>
        <end position="575"/>
    </location>
</feature>
<dbReference type="EMBL" id="JH711591">
    <property type="protein sequence ID" value="EIW74678.1"/>
    <property type="molecule type" value="Genomic_DNA"/>
</dbReference>
<evidence type="ECO:0000256" key="3">
    <source>
        <dbReference type="ARBA" id="ARBA00023015"/>
    </source>
</evidence>
<reference evidence="8" key="1">
    <citation type="journal article" date="2012" name="Science">
        <title>The Paleozoic origin of enzymatic lignin decomposition reconstructed from 31 fungal genomes.</title>
        <authorList>
            <person name="Floudas D."/>
            <person name="Binder M."/>
            <person name="Riley R."/>
            <person name="Barry K."/>
            <person name="Blanchette R.A."/>
            <person name="Henrissat B."/>
            <person name="Martinez A.T."/>
            <person name="Otillar R."/>
            <person name="Spatafora J.W."/>
            <person name="Yadav J.S."/>
            <person name="Aerts A."/>
            <person name="Benoit I."/>
            <person name="Boyd A."/>
            <person name="Carlson A."/>
            <person name="Copeland A."/>
            <person name="Coutinho P.M."/>
            <person name="de Vries R.P."/>
            <person name="Ferreira P."/>
            <person name="Findley K."/>
            <person name="Foster B."/>
            <person name="Gaskell J."/>
            <person name="Glotzer D."/>
            <person name="Gorecki P."/>
            <person name="Heitman J."/>
            <person name="Hesse C."/>
            <person name="Hori C."/>
            <person name="Igarashi K."/>
            <person name="Jurgens J.A."/>
            <person name="Kallen N."/>
            <person name="Kersten P."/>
            <person name="Kohler A."/>
            <person name="Kuees U."/>
            <person name="Kumar T.K.A."/>
            <person name="Kuo A."/>
            <person name="LaButti K."/>
            <person name="Larrondo L.F."/>
            <person name="Lindquist E."/>
            <person name="Ling A."/>
            <person name="Lombard V."/>
            <person name="Lucas S."/>
            <person name="Lundell T."/>
            <person name="Martin R."/>
            <person name="McLaughlin D.J."/>
            <person name="Morgenstern I."/>
            <person name="Morin E."/>
            <person name="Murat C."/>
            <person name="Nagy L.G."/>
            <person name="Nolan M."/>
            <person name="Ohm R.A."/>
            <person name="Patyshakuliyeva A."/>
            <person name="Rokas A."/>
            <person name="Ruiz-Duenas F.J."/>
            <person name="Sabat G."/>
            <person name="Salamov A."/>
            <person name="Samejima M."/>
            <person name="Schmutz J."/>
            <person name="Slot J.C."/>
            <person name="St John F."/>
            <person name="Stenlid J."/>
            <person name="Sun H."/>
            <person name="Sun S."/>
            <person name="Syed K."/>
            <person name="Tsang A."/>
            <person name="Wiebenga A."/>
            <person name="Young D."/>
            <person name="Pisabarro A."/>
            <person name="Eastwood D.C."/>
            <person name="Martin F."/>
            <person name="Cullen D."/>
            <person name="Grigoriev I.V."/>
            <person name="Hibbett D.S."/>
        </authorList>
    </citation>
    <scope>NUCLEOTIDE SEQUENCE [LARGE SCALE GENOMIC DNA]</scope>
    <source>
        <strain evidence="8">RWD-64-598 SS2</strain>
    </source>
</reference>
<dbReference type="eggNOG" id="KOG1649">
    <property type="taxonomic scope" value="Eukaryota"/>
</dbReference>
<dbReference type="SUPFAM" id="SSF81995">
    <property type="entry name" value="beta-sandwich domain of Sec23/24"/>
    <property type="match status" value="1"/>
</dbReference>
<dbReference type="OrthoDB" id="10258327at2759"/>
<dbReference type="InterPro" id="IPR006939">
    <property type="entry name" value="SNF5"/>
</dbReference>